<proteinExistence type="predicted"/>
<accession>A0A6G7CNL8</accession>
<name>A0A6G7CNL8_9VIBR</name>
<sequence length="229" mass="26948">MHPWNMSVKAVLEPLSDKENATQMRAYLRDQFQFYGVRSPQRRDALKPLFSKNQLPHIKDVPSVCRELWSLPQREFQLVAVDLLIKHRKALPALFLDEVEWLITTKSWWDTVDLLASHIVAAIFINYPEQTALVIERWRKADNMWLRRSAILYQLKFKQNTDVQLLFEIIKENQSDNEFFIQKATGWALRELSKTDPATVISFIKKQNIQGLAKREGLKIVNKTCQWLL</sequence>
<reference evidence="1 2" key="1">
    <citation type="submission" date="2020-02" db="EMBL/GenBank/DDBJ databases">
        <title>A complete genome of a marine bacterium Vibrio sp. ZWAL4003 isolated from the mangrove sediment with the ability to degrade polysaccharides.</title>
        <authorList>
            <person name="Wu J."/>
            <person name="Qu W."/>
            <person name="Zeng R."/>
        </authorList>
    </citation>
    <scope>NUCLEOTIDE SEQUENCE [LARGE SCALE GENOMIC DNA]</scope>
    <source>
        <strain evidence="1 2">ZWAL4003</strain>
    </source>
</reference>
<dbReference type="Gene3D" id="1.25.40.290">
    <property type="entry name" value="ARM repeat domains"/>
    <property type="match status" value="1"/>
</dbReference>
<dbReference type="Proteomes" id="UP000503003">
    <property type="component" value="Chromosome 2"/>
</dbReference>
<dbReference type="RefSeq" id="WP_165313371.1">
    <property type="nucleotide sequence ID" value="NZ_CP049332.1"/>
</dbReference>
<organism evidence="1 2">
    <name type="scientific">Vibrio ziniensis</name>
    <dbReference type="NCBI Taxonomy" id="2711221"/>
    <lineage>
        <taxon>Bacteria</taxon>
        <taxon>Pseudomonadati</taxon>
        <taxon>Pseudomonadota</taxon>
        <taxon>Gammaproteobacteria</taxon>
        <taxon>Vibrionales</taxon>
        <taxon>Vibrionaceae</taxon>
        <taxon>Vibrio</taxon>
    </lineage>
</organism>
<dbReference type="KEGG" id="vzi:G5S32_17070"/>
<evidence type="ECO:0000313" key="1">
    <source>
        <dbReference type="EMBL" id="QIH43699.1"/>
    </source>
</evidence>
<gene>
    <name evidence="1" type="ORF">G5S32_17070</name>
</gene>
<dbReference type="Gene3D" id="1.20.1660.10">
    <property type="entry name" value="Hypothetical protein (EF3068)"/>
    <property type="match status" value="1"/>
</dbReference>
<dbReference type="InterPro" id="IPR014825">
    <property type="entry name" value="DNA_alkylation"/>
</dbReference>
<evidence type="ECO:0000313" key="2">
    <source>
        <dbReference type="Proteomes" id="UP000503003"/>
    </source>
</evidence>
<dbReference type="CDD" id="cd07064">
    <property type="entry name" value="AlkD_like_1"/>
    <property type="match status" value="1"/>
</dbReference>
<dbReference type="PANTHER" id="PTHR34070:SF1">
    <property type="entry name" value="DNA ALKYLATION REPAIR PROTEIN"/>
    <property type="match status" value="1"/>
</dbReference>
<dbReference type="AlphaFoldDB" id="A0A6G7CNL8"/>
<dbReference type="SUPFAM" id="SSF48371">
    <property type="entry name" value="ARM repeat"/>
    <property type="match status" value="1"/>
</dbReference>
<dbReference type="Pfam" id="PF08713">
    <property type="entry name" value="DNA_alkylation"/>
    <property type="match status" value="1"/>
</dbReference>
<dbReference type="InterPro" id="IPR016024">
    <property type="entry name" value="ARM-type_fold"/>
</dbReference>
<keyword evidence="2" id="KW-1185">Reference proteome</keyword>
<dbReference type="PANTHER" id="PTHR34070">
    <property type="entry name" value="ARMADILLO-TYPE FOLD"/>
    <property type="match status" value="1"/>
</dbReference>
<dbReference type="EMBL" id="CP049332">
    <property type="protein sequence ID" value="QIH43699.1"/>
    <property type="molecule type" value="Genomic_DNA"/>
</dbReference>
<protein>
    <submittedName>
        <fullName evidence="1">DNA alkylation repair protein</fullName>
    </submittedName>
</protein>